<dbReference type="InterPro" id="IPR035463">
    <property type="entry name" value="Pex13"/>
</dbReference>
<dbReference type="OrthoDB" id="514567at2759"/>
<dbReference type="AlphaFoldDB" id="A0A9Q0V726"/>
<name>A0A9Q0V726_SALVM</name>
<reference evidence="2" key="1">
    <citation type="submission" date="2022-11" db="EMBL/GenBank/DDBJ databases">
        <authorList>
            <person name="Hyden B.L."/>
            <person name="Feng K."/>
            <person name="Yates T."/>
            <person name="Jawdy S."/>
            <person name="Smart L.B."/>
            <person name="Muchero W."/>
        </authorList>
    </citation>
    <scope>NUCLEOTIDE SEQUENCE</scope>
    <source>
        <tissue evidence="2">Shoot tip</tissue>
    </source>
</reference>
<reference evidence="2" key="2">
    <citation type="journal article" date="2023" name="Int. J. Mol. Sci.">
        <title>De Novo Assembly and Annotation of 11 Diverse Shrub Willow (Salix) Genomes Reveals Novel Gene Organization in Sex-Linked Regions.</title>
        <authorList>
            <person name="Hyden B."/>
            <person name="Feng K."/>
            <person name="Yates T.B."/>
            <person name="Jawdy S."/>
            <person name="Cereghino C."/>
            <person name="Smart L.B."/>
            <person name="Muchero W."/>
        </authorList>
    </citation>
    <scope>NUCLEOTIDE SEQUENCE [LARGE SCALE GENOMIC DNA]</scope>
    <source>
        <tissue evidence="2">Shoot tip</tissue>
    </source>
</reference>
<keyword evidence="3" id="KW-1185">Reference proteome</keyword>
<gene>
    <name evidence="2" type="ORF">OIU85_016371</name>
</gene>
<dbReference type="PANTHER" id="PTHR19332:SF10">
    <property type="entry name" value="PEROXIN-13"/>
    <property type="match status" value="1"/>
</dbReference>
<organism evidence="2 3">
    <name type="scientific">Salix viminalis</name>
    <name type="common">Common osier</name>
    <name type="synonym">Basket willow</name>
    <dbReference type="NCBI Taxonomy" id="40686"/>
    <lineage>
        <taxon>Eukaryota</taxon>
        <taxon>Viridiplantae</taxon>
        <taxon>Streptophyta</taxon>
        <taxon>Embryophyta</taxon>
        <taxon>Tracheophyta</taxon>
        <taxon>Spermatophyta</taxon>
        <taxon>Magnoliopsida</taxon>
        <taxon>eudicotyledons</taxon>
        <taxon>Gunneridae</taxon>
        <taxon>Pentapetalae</taxon>
        <taxon>rosids</taxon>
        <taxon>fabids</taxon>
        <taxon>Malpighiales</taxon>
        <taxon>Salicaceae</taxon>
        <taxon>Saliceae</taxon>
        <taxon>Salix</taxon>
    </lineage>
</organism>
<protein>
    <submittedName>
        <fullName evidence="2">PEROXISOMAL MEMBRANE PROTEIN 13</fullName>
    </submittedName>
</protein>
<accession>A0A9Q0V726</accession>
<comment type="caution">
    <text evidence="2">The sequence shown here is derived from an EMBL/GenBank/DDBJ whole genome shotgun (WGS) entry which is preliminary data.</text>
</comment>
<dbReference type="GO" id="GO:0005778">
    <property type="term" value="C:peroxisomal membrane"/>
    <property type="evidence" value="ECO:0007669"/>
    <property type="project" value="TreeGrafter"/>
</dbReference>
<feature type="region of interest" description="Disordered" evidence="1">
    <location>
        <begin position="49"/>
        <end position="91"/>
    </location>
</feature>
<sequence>MLLVGLFLQDIGSRFIAQATTERFDRSGMLYGEFARFVLRLLGIRTKPRMVNPQGPNRLPLPGTEGTNANSRYIEGPKAAPSGSWENDAGK</sequence>
<evidence type="ECO:0000313" key="3">
    <source>
        <dbReference type="Proteomes" id="UP001151529"/>
    </source>
</evidence>
<dbReference type="PANTHER" id="PTHR19332">
    <property type="entry name" value="PEROXISOMAL MEMBRANE PROTEIN PEX13"/>
    <property type="match status" value="1"/>
</dbReference>
<proteinExistence type="predicted"/>
<evidence type="ECO:0000256" key="1">
    <source>
        <dbReference type="SAM" id="MobiDB-lite"/>
    </source>
</evidence>
<dbReference type="GO" id="GO:0016560">
    <property type="term" value="P:protein import into peroxisome matrix, docking"/>
    <property type="evidence" value="ECO:0007669"/>
    <property type="project" value="InterPro"/>
</dbReference>
<dbReference type="EMBL" id="JAPFFL010000002">
    <property type="protein sequence ID" value="KAJ6742285.1"/>
    <property type="molecule type" value="Genomic_DNA"/>
</dbReference>
<dbReference type="Proteomes" id="UP001151529">
    <property type="component" value="Chromosome 6"/>
</dbReference>
<evidence type="ECO:0000313" key="2">
    <source>
        <dbReference type="EMBL" id="KAJ6742285.1"/>
    </source>
</evidence>
<dbReference type="GO" id="GO:1990429">
    <property type="term" value="C:peroxisomal importomer complex"/>
    <property type="evidence" value="ECO:0007669"/>
    <property type="project" value="TreeGrafter"/>
</dbReference>